<dbReference type="InterPro" id="IPR036412">
    <property type="entry name" value="HAD-like_sf"/>
</dbReference>
<dbReference type="FunFam" id="3.40.50.1000:FF:000211">
    <property type="entry name" value="Plasma membrane ATPase"/>
    <property type="match status" value="1"/>
</dbReference>
<dbReference type="Pfam" id="PF00690">
    <property type="entry name" value="Cation_ATPase_N"/>
    <property type="match status" value="1"/>
</dbReference>
<evidence type="ECO:0000256" key="15">
    <source>
        <dbReference type="SAM" id="Phobius"/>
    </source>
</evidence>
<dbReference type="InterPro" id="IPR008250">
    <property type="entry name" value="ATPase_P-typ_transduc_dom_A_sf"/>
</dbReference>
<gene>
    <name evidence="17" type="ORF">NP233_g8341</name>
</gene>
<feature type="transmembrane region" description="Helical" evidence="15">
    <location>
        <begin position="685"/>
        <end position="710"/>
    </location>
</feature>
<proteinExistence type="inferred from homology"/>
<dbReference type="SFLD" id="SFLDG00002">
    <property type="entry name" value="C1.7:_P-type_atpase_like"/>
    <property type="match status" value="1"/>
</dbReference>
<evidence type="ECO:0000256" key="2">
    <source>
        <dbReference type="ARBA" id="ARBA00004141"/>
    </source>
</evidence>
<dbReference type="InterPro" id="IPR023298">
    <property type="entry name" value="ATPase_P-typ_TM_dom_sf"/>
</dbReference>
<feature type="transmembrane region" description="Helical" evidence="15">
    <location>
        <begin position="834"/>
        <end position="855"/>
    </location>
</feature>
<dbReference type="NCBIfam" id="TIGR01494">
    <property type="entry name" value="ATPase_P-type"/>
    <property type="match status" value="2"/>
</dbReference>
<feature type="transmembrane region" description="Helical" evidence="15">
    <location>
        <begin position="801"/>
        <end position="822"/>
    </location>
</feature>
<keyword evidence="7" id="KW-0479">Metal-binding</keyword>
<dbReference type="InterPro" id="IPR059000">
    <property type="entry name" value="ATPase_P-type_domA"/>
</dbReference>
<dbReference type="InterPro" id="IPR006534">
    <property type="entry name" value="P-type_ATPase_IIIA"/>
</dbReference>
<feature type="transmembrane region" description="Helical" evidence="15">
    <location>
        <begin position="716"/>
        <end position="740"/>
    </location>
</feature>
<dbReference type="PRINTS" id="PR00119">
    <property type="entry name" value="CATATPASE"/>
</dbReference>
<keyword evidence="10" id="KW-0067">ATP-binding</keyword>
<comment type="similarity">
    <text evidence="3">Belongs to the cation transport ATPase (P-type) (TC 3.A.3) family. Type IIIA subfamily.</text>
</comment>
<dbReference type="Pfam" id="PF24883">
    <property type="entry name" value="NPHP3_N"/>
    <property type="match status" value="1"/>
</dbReference>
<dbReference type="SMART" id="SM00831">
    <property type="entry name" value="Cation_ATPase_N"/>
    <property type="match status" value="1"/>
</dbReference>
<dbReference type="GO" id="GO:0046872">
    <property type="term" value="F:metal ion binding"/>
    <property type="evidence" value="ECO:0007669"/>
    <property type="project" value="UniProtKB-KW"/>
</dbReference>
<feature type="transmembrane region" description="Helical" evidence="15">
    <location>
        <begin position="281"/>
        <end position="307"/>
    </location>
</feature>
<dbReference type="PANTHER" id="PTHR42861">
    <property type="entry name" value="CALCIUM-TRANSPORTING ATPASE"/>
    <property type="match status" value="1"/>
</dbReference>
<dbReference type="InterPro" id="IPR056884">
    <property type="entry name" value="NPHP3-like_N"/>
</dbReference>
<dbReference type="SUPFAM" id="SSF52540">
    <property type="entry name" value="P-loop containing nucleoside triphosphate hydrolases"/>
    <property type="match status" value="1"/>
</dbReference>
<evidence type="ECO:0000256" key="11">
    <source>
        <dbReference type="ARBA" id="ARBA00022842"/>
    </source>
</evidence>
<feature type="transmembrane region" description="Helical" evidence="15">
    <location>
        <begin position="752"/>
        <end position="781"/>
    </location>
</feature>
<dbReference type="Pfam" id="PF00702">
    <property type="entry name" value="Hydrolase"/>
    <property type="match status" value="1"/>
</dbReference>
<evidence type="ECO:0000256" key="9">
    <source>
        <dbReference type="ARBA" id="ARBA00022741"/>
    </source>
</evidence>
<dbReference type="Gene3D" id="1.20.1110.10">
    <property type="entry name" value="Calcium-transporting ATPase, transmembrane domain"/>
    <property type="match status" value="1"/>
</dbReference>
<protein>
    <recommendedName>
        <fullName evidence="4">P-type H(+)-exporting transporter</fullName>
        <ecNumber evidence="4">7.1.2.1</ecNumber>
    </recommendedName>
</protein>
<evidence type="ECO:0000313" key="18">
    <source>
        <dbReference type="Proteomes" id="UP001213000"/>
    </source>
</evidence>
<evidence type="ECO:0000256" key="7">
    <source>
        <dbReference type="ARBA" id="ARBA00022723"/>
    </source>
</evidence>
<evidence type="ECO:0000256" key="10">
    <source>
        <dbReference type="ARBA" id="ARBA00022840"/>
    </source>
</evidence>
<keyword evidence="14 15" id="KW-0472">Membrane</keyword>
<dbReference type="SFLD" id="SFLDF00027">
    <property type="entry name" value="p-type_atpase"/>
    <property type="match status" value="1"/>
</dbReference>
<dbReference type="NCBIfam" id="TIGR01647">
    <property type="entry name" value="ATPase-IIIA_H"/>
    <property type="match status" value="1"/>
</dbReference>
<keyword evidence="12" id="KW-1278">Translocase</keyword>
<evidence type="ECO:0000256" key="6">
    <source>
        <dbReference type="ARBA" id="ARBA00022692"/>
    </source>
</evidence>
<dbReference type="InterPro" id="IPR018303">
    <property type="entry name" value="ATPase_P-typ_P_site"/>
</dbReference>
<dbReference type="SFLD" id="SFLDS00003">
    <property type="entry name" value="Haloacid_Dehalogenase"/>
    <property type="match status" value="1"/>
</dbReference>
<evidence type="ECO:0000256" key="8">
    <source>
        <dbReference type="ARBA" id="ARBA00022737"/>
    </source>
</evidence>
<evidence type="ECO:0000256" key="4">
    <source>
        <dbReference type="ARBA" id="ARBA00012476"/>
    </source>
</evidence>
<dbReference type="SUPFAM" id="SSF81665">
    <property type="entry name" value="Calcium ATPase, transmembrane domain M"/>
    <property type="match status" value="1"/>
</dbReference>
<dbReference type="Gene3D" id="2.70.150.10">
    <property type="entry name" value="Calcium-transporting ATPase, cytoplasmic transduction domain A"/>
    <property type="match status" value="1"/>
</dbReference>
<dbReference type="PROSITE" id="PS00154">
    <property type="entry name" value="ATPASE_E1_E2"/>
    <property type="match status" value="1"/>
</dbReference>
<dbReference type="Proteomes" id="UP001213000">
    <property type="component" value="Unassembled WGS sequence"/>
</dbReference>
<dbReference type="SUPFAM" id="SSF56784">
    <property type="entry name" value="HAD-like"/>
    <property type="match status" value="1"/>
</dbReference>
<keyword evidence="8" id="KW-0677">Repeat</keyword>
<dbReference type="InterPro" id="IPR027417">
    <property type="entry name" value="P-loop_NTPase"/>
</dbReference>
<dbReference type="InterPro" id="IPR001757">
    <property type="entry name" value="P_typ_ATPase"/>
</dbReference>
<feature type="transmembrane region" description="Helical" evidence="15">
    <location>
        <begin position="134"/>
        <end position="153"/>
    </location>
</feature>
<organism evidence="17 18">
    <name type="scientific">Leucocoprinus birnbaumii</name>
    <dbReference type="NCBI Taxonomy" id="56174"/>
    <lineage>
        <taxon>Eukaryota</taxon>
        <taxon>Fungi</taxon>
        <taxon>Dikarya</taxon>
        <taxon>Basidiomycota</taxon>
        <taxon>Agaricomycotina</taxon>
        <taxon>Agaricomycetes</taxon>
        <taxon>Agaricomycetidae</taxon>
        <taxon>Agaricales</taxon>
        <taxon>Agaricineae</taxon>
        <taxon>Agaricaceae</taxon>
        <taxon>Leucocoprinus</taxon>
    </lineage>
</organism>
<evidence type="ECO:0000256" key="5">
    <source>
        <dbReference type="ARBA" id="ARBA00022553"/>
    </source>
</evidence>
<keyword evidence="13 15" id="KW-1133">Transmembrane helix</keyword>
<dbReference type="EMBL" id="JANIEX010000669">
    <property type="protein sequence ID" value="KAJ3564363.1"/>
    <property type="molecule type" value="Genomic_DNA"/>
</dbReference>
<keyword evidence="9" id="KW-0547">Nucleotide-binding</keyword>
<comment type="subcellular location">
    <subcellularLocation>
        <location evidence="2">Membrane</location>
        <topology evidence="2">Multi-pass membrane protein</topology>
    </subcellularLocation>
</comment>
<dbReference type="Gene3D" id="3.40.50.1000">
    <property type="entry name" value="HAD superfamily/HAD-like"/>
    <property type="match status" value="1"/>
</dbReference>
<dbReference type="GO" id="GO:0016020">
    <property type="term" value="C:membrane"/>
    <property type="evidence" value="ECO:0007669"/>
    <property type="project" value="UniProtKB-SubCell"/>
</dbReference>
<sequence length="2012" mass="224941">MSRQHKEDTQQPSHVHVDMPQVHCLHVTTWPQLTNHPLQVGLTTKDLYDKGNIDLETIAIDNVFKVLQCDKDGLTSDESNRRLQLFGPNKPEKEEQRPLFQFLSLMWNPVSWAIEATALVAIGLSNGSHRSPDWPTFIGILFVLFVNSSIAFCKERSASETVKVSMDSIAPIAKVKRNGQWVETKIADLVPGDMISFQNGDTVPTDCRLTDTIHVSIDEATVNGKSLPLSKKVGALCFAGSICRQGEAEGVVIATGANTYFSRATPFINQDNDTTGHVRGIFAHIGSFCLVFVGIFILAEILVLYVGFHYDYRRGLTNILVLLIGGIPITMPTFLSIALSIGAGQLTKYKAIVTRLTAIEELARVTTLFFDKTGTLTINKLTIDVPNIRTYSHFSAAQVVLLASYACRIENPDKFESAIITAINVPSLVRAGIEVLSFMPMDPVNHRSEITYLEESTGRVKRVTKGMVGPIMEICTRNRTEELEDNVEEDVEEFAKRGFRLTAIAYEEVDGGDPEAEGNRFEFIGVLPLFDPPRVDAMQTIDDVVGLGVRVKMITCDQLAIAKQLGRRVGLGDHMYPARVLKDGPPPGSNYRSVEEMILGVDGLAGVLPERKCEIMKRLQGVGEVCAMVGDGAGDAPALSRANVGIAVEGAIHAACDAAGIVLTEGGLSGVVHAIRHSRIVFRRLWSYAIYACSNTVYIAVCFSVLSFAYQFDFPPFMILVLVLLNNVTAMTLSVDSVIPSIVPDTWEVLEILALAFVYGIYLAASTVALLCTILKTTFFQDTFNLHFSNNTSFPTSTNDSQIHTIIFLQVAIISQALVFITRSRSFFFMERPSIALVCSFVVAEVVTCIIAAFGDWGFVGIESVGKGWIGVIWIWVDPWGTWEKAAEEFIGVLVLHTSGPTEQPAYIEWSSILRCLDLAFRLWRKMFLEQGALRRFSTILSQRAVYDYEGGKTVANRSESAHIPLVESDHKNQAVLAKTDRMQKAIVSPFNFSSDHSQPSAMQPQESVFADARGSHRRPSLSSVPRAGHSLQQAIAPEPFPGTSASTSQTNVFSNAHDLVIENFYVLNKDKADERHKDGEYEKWKQGEEAERLKSAEQALRELAGKAMFDAMLDRVERVGYVPRCNENTRENLRGRLTEWGRNPGRTEHLLWLNGPAGVGKSAVAQSAAETLKEEELFGAGFFFSRPNNRSDPSVVIPTLVYQLALLLPAYKIIVGQQFKDNPHILSQSRSTQFRELITIPFLPDLSRRPYTLLTYLSLQLLTSITHRPLLVVLDGLDECSDRIAQREFIEMIGRHVAAGPNSRLRWMICSRPEPQITVALAGITSNMIEEKIEVDDSEAQSDALRILTQGFADIRKNYPYQLDHAWPEQSQVFFIAKKASGHLGFASFIIRFIGDAQYDNPARQLDVCLEFLRSASSNSDLNPLHALDLLYARILSDIAEDTLPTTQQILRLFLLYNGDKHSTALLHANFLGLSRAAFYSSLQRLHSVLSVPPPETAHNDSIRAYHASFFDYVRDRGRSGRFFLDEGAVHSYVATRGLQWLNHFSLRPSGQSTWPEPRWVPDSTSRESIIENICNFSSIYCWGAFPKVPLKFLVPVLAEIDEYDFDLEYWRLGYNMTDFAYFILWLVSSAEVRSLSRLNPQKTISDKPAKRQEISVVWDERDPPNLFEVFTQNGSNVGGHSIHVQLHNRARNAFHLIPHLRFKFSSQMREDDTIIAILGISGSGCTSFFKLLAADQAEESRHAEQRISTYGFGAIRVRHPTSGKNIVLAQAPEFLPASPLAVTRVLRKFEESLANISIKAGLKLGGIIHLHSIMDQRFELPTYQSLERTRRICLPLHVALVSTMWDNQETFHHKMQELSLKRTVWRNFIENGSCVNRLMDFSIQEAWRIVDELMHNADQKILREVLDELRRKSQVRNAATFRNSTESLFERLQALESLLSQIEGEGDPYTRAQLMDNFREIQGEAELVLQNLESKPNVEPKKGGSNIGSFLKTLSAVGSSHSIFCTHIDL</sequence>
<reference evidence="17" key="1">
    <citation type="submission" date="2022-07" db="EMBL/GenBank/DDBJ databases">
        <title>Genome Sequence of Leucocoprinus birnbaumii.</title>
        <authorList>
            <person name="Buettner E."/>
        </authorList>
    </citation>
    <scope>NUCLEOTIDE SEQUENCE</scope>
    <source>
        <strain evidence="17">VT141</strain>
    </source>
</reference>
<dbReference type="InterPro" id="IPR023299">
    <property type="entry name" value="ATPase_P-typ_cyto_dom_N"/>
</dbReference>
<dbReference type="Pfam" id="PF00122">
    <property type="entry name" value="E1-E2_ATPase"/>
    <property type="match status" value="1"/>
</dbReference>
<dbReference type="Gene3D" id="3.40.1110.10">
    <property type="entry name" value="Calcium-transporting ATPase, cytoplasmic domain N"/>
    <property type="match status" value="1"/>
</dbReference>
<keyword evidence="18" id="KW-1185">Reference proteome</keyword>
<evidence type="ECO:0000256" key="14">
    <source>
        <dbReference type="ARBA" id="ARBA00023136"/>
    </source>
</evidence>
<keyword evidence="11" id="KW-0460">Magnesium</keyword>
<dbReference type="GO" id="GO:0008553">
    <property type="term" value="F:P-type proton-exporting transporter activity"/>
    <property type="evidence" value="ECO:0007669"/>
    <property type="project" value="UniProtKB-EC"/>
</dbReference>
<dbReference type="GO" id="GO:0016887">
    <property type="term" value="F:ATP hydrolysis activity"/>
    <property type="evidence" value="ECO:0007669"/>
    <property type="project" value="InterPro"/>
</dbReference>
<accession>A0AAD5VMJ1</accession>
<evidence type="ECO:0000256" key="3">
    <source>
        <dbReference type="ARBA" id="ARBA00008804"/>
    </source>
</evidence>
<feature type="domain" description="Cation-transporting P-type ATPase N-terminal" evidence="16">
    <location>
        <begin position="54"/>
        <end position="126"/>
    </location>
</feature>
<evidence type="ECO:0000259" key="16">
    <source>
        <dbReference type="SMART" id="SM00831"/>
    </source>
</evidence>
<name>A0AAD5VMJ1_9AGAR</name>
<dbReference type="InterPro" id="IPR044492">
    <property type="entry name" value="P_typ_ATPase_HD_dom"/>
</dbReference>
<evidence type="ECO:0000256" key="1">
    <source>
        <dbReference type="ARBA" id="ARBA00003417"/>
    </source>
</evidence>
<dbReference type="InterPro" id="IPR023214">
    <property type="entry name" value="HAD_sf"/>
</dbReference>
<dbReference type="PRINTS" id="PR00120">
    <property type="entry name" value="HATPASE"/>
</dbReference>
<feature type="transmembrane region" description="Helical" evidence="15">
    <location>
        <begin position="99"/>
        <end position="122"/>
    </location>
</feature>
<keyword evidence="6 15" id="KW-0812">Transmembrane</keyword>
<dbReference type="EC" id="7.1.2.1" evidence="4"/>
<feature type="transmembrane region" description="Helical" evidence="15">
    <location>
        <begin position="319"/>
        <end position="341"/>
    </location>
</feature>
<dbReference type="GO" id="GO:0120029">
    <property type="term" value="P:proton export across plasma membrane"/>
    <property type="evidence" value="ECO:0007669"/>
    <property type="project" value="InterPro"/>
</dbReference>
<dbReference type="Gene3D" id="3.40.50.300">
    <property type="entry name" value="P-loop containing nucleotide triphosphate hydrolases"/>
    <property type="match status" value="1"/>
</dbReference>
<dbReference type="InterPro" id="IPR004014">
    <property type="entry name" value="ATPase_P-typ_cation-transptr_N"/>
</dbReference>
<comment type="function">
    <text evidence="1">The plasma membrane ATPase of plants and fungi is a hydrogen ion pump. The proton gradient it generates drives the active transport of nutrients by H(+)-symport. The resulting external acidification and/or internal alkinization may mediate growth responses.</text>
</comment>
<dbReference type="SUPFAM" id="SSF81653">
    <property type="entry name" value="Calcium ATPase, transduction domain A"/>
    <property type="match status" value="1"/>
</dbReference>
<evidence type="ECO:0000256" key="13">
    <source>
        <dbReference type="ARBA" id="ARBA00022989"/>
    </source>
</evidence>
<dbReference type="SUPFAM" id="SSF81660">
    <property type="entry name" value="Metal cation-transporting ATPase, ATP-binding domain N"/>
    <property type="match status" value="1"/>
</dbReference>
<evidence type="ECO:0000313" key="17">
    <source>
        <dbReference type="EMBL" id="KAJ3564363.1"/>
    </source>
</evidence>
<evidence type="ECO:0000256" key="12">
    <source>
        <dbReference type="ARBA" id="ARBA00022967"/>
    </source>
</evidence>
<dbReference type="GO" id="GO:0005524">
    <property type="term" value="F:ATP binding"/>
    <property type="evidence" value="ECO:0007669"/>
    <property type="project" value="UniProtKB-KW"/>
</dbReference>
<comment type="caution">
    <text evidence="17">The sequence shown here is derived from an EMBL/GenBank/DDBJ whole genome shotgun (WGS) entry which is preliminary data.</text>
</comment>
<keyword evidence="5" id="KW-0597">Phosphoprotein</keyword>